<sequence>MKKTVPKLRWLAVPALICYLPLTVAAEASAAAGVRAALPLAVVIQAPDVTVIGRVTDEKGRACPV</sequence>
<dbReference type="KEGG" id="hqi:H9L05_04590"/>
<evidence type="ECO:0000313" key="3">
    <source>
        <dbReference type="Proteomes" id="UP000516093"/>
    </source>
</evidence>
<gene>
    <name evidence="2" type="ORF">H9L05_04590</name>
</gene>
<organism evidence="2 3">
    <name type="scientific">Hymenobacter qilianensis</name>
    <dbReference type="NCBI Taxonomy" id="1385715"/>
    <lineage>
        <taxon>Bacteria</taxon>
        <taxon>Pseudomonadati</taxon>
        <taxon>Bacteroidota</taxon>
        <taxon>Cytophagia</taxon>
        <taxon>Cytophagales</taxon>
        <taxon>Hymenobacteraceae</taxon>
        <taxon>Hymenobacter</taxon>
    </lineage>
</organism>
<keyword evidence="1" id="KW-0732">Signal</keyword>
<protein>
    <recommendedName>
        <fullName evidence="4">Carboxypeptidase regulatory-like domain-containing protein</fullName>
    </recommendedName>
</protein>
<reference evidence="2 3" key="1">
    <citation type="submission" date="2020-08" db="EMBL/GenBank/DDBJ databases">
        <title>Genome sequence of Hymenobacter qilianensis JCM 19763T.</title>
        <authorList>
            <person name="Hyun D.-W."/>
            <person name="Bae J.-W."/>
        </authorList>
    </citation>
    <scope>NUCLEOTIDE SEQUENCE [LARGE SCALE GENOMIC DNA]</scope>
    <source>
        <strain evidence="2 3">JCM 19763</strain>
    </source>
</reference>
<accession>A0A7H0GXG3</accession>
<keyword evidence="3" id="KW-1185">Reference proteome</keyword>
<dbReference type="AlphaFoldDB" id="A0A7H0GXG3"/>
<dbReference type="Proteomes" id="UP000516093">
    <property type="component" value="Chromosome"/>
</dbReference>
<evidence type="ECO:0000256" key="1">
    <source>
        <dbReference type="SAM" id="SignalP"/>
    </source>
</evidence>
<feature type="chain" id="PRO_5028798529" description="Carboxypeptidase regulatory-like domain-containing protein" evidence="1">
    <location>
        <begin position="31"/>
        <end position="65"/>
    </location>
</feature>
<feature type="signal peptide" evidence="1">
    <location>
        <begin position="1"/>
        <end position="30"/>
    </location>
</feature>
<dbReference type="EMBL" id="CP060784">
    <property type="protein sequence ID" value="QNP52979.1"/>
    <property type="molecule type" value="Genomic_DNA"/>
</dbReference>
<evidence type="ECO:0008006" key="4">
    <source>
        <dbReference type="Google" id="ProtNLM"/>
    </source>
</evidence>
<proteinExistence type="predicted"/>
<name>A0A7H0GXG3_9BACT</name>
<dbReference type="RefSeq" id="WP_187733209.1">
    <property type="nucleotide sequence ID" value="NZ_CP060784.1"/>
</dbReference>
<evidence type="ECO:0000313" key="2">
    <source>
        <dbReference type="EMBL" id="QNP52979.1"/>
    </source>
</evidence>